<dbReference type="InterPro" id="IPR001863">
    <property type="entry name" value="Glypican"/>
</dbReference>
<dbReference type="GO" id="GO:0045202">
    <property type="term" value="C:synapse"/>
    <property type="evidence" value="ECO:0007669"/>
    <property type="project" value="TreeGrafter"/>
</dbReference>
<proteinExistence type="inferred from homology"/>
<keyword evidence="10 16" id="KW-0472">Membrane</keyword>
<keyword evidence="11" id="KW-1015">Disulfide bond</keyword>
<dbReference type="GO" id="GO:0016477">
    <property type="term" value="P:cell migration"/>
    <property type="evidence" value="ECO:0007669"/>
    <property type="project" value="TreeGrafter"/>
</dbReference>
<dbReference type="GO" id="GO:0017134">
    <property type="term" value="F:fibroblast growth factor binding"/>
    <property type="evidence" value="ECO:0007669"/>
    <property type="project" value="TreeGrafter"/>
</dbReference>
<organism evidence="18 19">
    <name type="scientific">Clupea harengus</name>
    <name type="common">Atlantic herring</name>
    <dbReference type="NCBI Taxonomy" id="7950"/>
    <lineage>
        <taxon>Eukaryota</taxon>
        <taxon>Metazoa</taxon>
        <taxon>Chordata</taxon>
        <taxon>Craniata</taxon>
        <taxon>Vertebrata</taxon>
        <taxon>Euteleostomi</taxon>
        <taxon>Actinopterygii</taxon>
        <taxon>Neopterygii</taxon>
        <taxon>Teleostei</taxon>
        <taxon>Clupei</taxon>
        <taxon>Clupeiformes</taxon>
        <taxon>Clupeoidei</taxon>
        <taxon>Clupeidae</taxon>
        <taxon>Clupea</taxon>
    </lineage>
</organism>
<dbReference type="PANTHER" id="PTHR10822:SF8">
    <property type="entry name" value="GLYPICAN-1"/>
    <property type="match status" value="1"/>
</dbReference>
<evidence type="ECO:0000256" key="10">
    <source>
        <dbReference type="ARBA" id="ARBA00023136"/>
    </source>
</evidence>
<dbReference type="GO" id="GO:0005576">
    <property type="term" value="C:extracellular region"/>
    <property type="evidence" value="ECO:0007669"/>
    <property type="project" value="UniProtKB-SubCell"/>
</dbReference>
<evidence type="ECO:0000256" key="7">
    <source>
        <dbReference type="ARBA" id="ARBA00022622"/>
    </source>
</evidence>
<evidence type="ECO:0000256" key="9">
    <source>
        <dbReference type="ARBA" id="ARBA00022974"/>
    </source>
</evidence>
<evidence type="ECO:0000256" key="14">
    <source>
        <dbReference type="ARBA" id="ARBA00023288"/>
    </source>
</evidence>
<dbReference type="GO" id="GO:1905475">
    <property type="term" value="P:regulation of protein localization to membrane"/>
    <property type="evidence" value="ECO:0007669"/>
    <property type="project" value="TreeGrafter"/>
</dbReference>
<keyword evidence="7 16" id="KW-0336">GPI-anchor</keyword>
<dbReference type="PROSITE" id="PS01207">
    <property type="entry name" value="GLYPICAN"/>
    <property type="match status" value="1"/>
</dbReference>
<evidence type="ECO:0000313" key="19">
    <source>
        <dbReference type="RefSeq" id="XP_042560815.1"/>
    </source>
</evidence>
<evidence type="ECO:0000256" key="4">
    <source>
        <dbReference type="ARBA" id="ARBA00014714"/>
    </source>
</evidence>
<dbReference type="InterPro" id="IPR019803">
    <property type="entry name" value="Glypican_CS"/>
</dbReference>
<evidence type="ECO:0000256" key="16">
    <source>
        <dbReference type="RuleBase" id="RU003519"/>
    </source>
</evidence>
<evidence type="ECO:0000256" key="11">
    <source>
        <dbReference type="ARBA" id="ARBA00023157"/>
    </source>
</evidence>
<dbReference type="GeneID" id="122130219"/>
<name>A0A8M1KE75_CLUHA</name>
<keyword evidence="18" id="KW-1185">Reference proteome</keyword>
<evidence type="ECO:0000256" key="2">
    <source>
        <dbReference type="ARBA" id="ARBA00004609"/>
    </source>
</evidence>
<dbReference type="Proteomes" id="UP000515152">
    <property type="component" value="Unplaced"/>
</dbReference>
<evidence type="ECO:0000256" key="12">
    <source>
        <dbReference type="ARBA" id="ARBA00023180"/>
    </source>
</evidence>
<dbReference type="RefSeq" id="XP_042560815.1">
    <property type="nucleotide sequence ID" value="XM_042704881.1"/>
</dbReference>
<reference evidence="19" key="1">
    <citation type="submission" date="2025-08" db="UniProtKB">
        <authorList>
            <consortium name="RefSeq"/>
        </authorList>
    </citation>
    <scope>IDENTIFICATION</scope>
</reference>
<accession>A0A8M1KE75</accession>
<comment type="function">
    <text evidence="16">Cell surface proteoglycan.</text>
</comment>
<comment type="subcellular location">
    <subcellularLocation>
        <location evidence="2 16">Cell membrane</location>
        <topology evidence="2 16">Lipid-anchor</topology>
        <topology evidence="2 16">GPI-anchor</topology>
    </subcellularLocation>
    <subcellularLocation>
        <location evidence="1">Secreted</location>
        <location evidence="1">Extracellular space</location>
    </subcellularLocation>
</comment>
<keyword evidence="12" id="KW-0325">Glycoprotein</keyword>
<keyword evidence="14 16" id="KW-0449">Lipoprotein</keyword>
<keyword evidence="6" id="KW-0964">Secreted</keyword>
<dbReference type="AlphaFoldDB" id="A0A8M1KE75"/>
<evidence type="ECO:0000256" key="13">
    <source>
        <dbReference type="ARBA" id="ARBA00023207"/>
    </source>
</evidence>
<evidence type="ECO:0000256" key="6">
    <source>
        <dbReference type="ARBA" id="ARBA00022525"/>
    </source>
</evidence>
<evidence type="ECO:0000256" key="8">
    <source>
        <dbReference type="ARBA" id="ARBA00022729"/>
    </source>
</evidence>
<keyword evidence="9 16" id="KW-0654">Proteoglycan</keyword>
<evidence type="ECO:0000256" key="3">
    <source>
        <dbReference type="ARBA" id="ARBA00010260"/>
    </source>
</evidence>
<dbReference type="GO" id="GO:0005886">
    <property type="term" value="C:plasma membrane"/>
    <property type="evidence" value="ECO:0007669"/>
    <property type="project" value="UniProtKB-SubCell"/>
</dbReference>
<evidence type="ECO:0000256" key="17">
    <source>
        <dbReference type="SAM" id="SignalP"/>
    </source>
</evidence>
<dbReference type="GO" id="GO:0009986">
    <property type="term" value="C:cell surface"/>
    <property type="evidence" value="ECO:0007669"/>
    <property type="project" value="TreeGrafter"/>
</dbReference>
<feature type="chain" id="PRO_5035448697" description="Glypican-1" evidence="17">
    <location>
        <begin position="20"/>
        <end position="547"/>
    </location>
</feature>
<evidence type="ECO:0000313" key="18">
    <source>
        <dbReference type="Proteomes" id="UP000515152"/>
    </source>
</evidence>
<sequence length="547" mass="60421">MDIKATVLFLSLAVAVLSADSVGSKAQSCADVRQFYSGKGFTLHGVPQTEISGEHLHVCPQGYTCCTSAMEETLLGLSRRELEGLIREAGRSIQATLNAQYRSFDTYFLELLDGSERWLEAEFPEALGGLYERNAGLFRELYADLRRFYRGSSLSLEEALDDLWTQLLERQIKATPNITMATTSVSDDFLECGVKQAELMKLFGEAPRDLKAPLVRTFITARAFTQALTSAGEVVRKVSQVPLSSECNRAIMKLVYCGQCRGLGDLKPCTDYCSNVIKGCLANQADLQPEWEILIDALLQVAASFGVPGLDAVLFSIPVRISEALLSLQENMATFRSKVWQACGSPTEEPTESSGTEERKRRSITVLHYRSSSTDAVQLEVQVSDVSSKLKEMQQFWLQLPVALCKSKASSSRDRCWNGMTKARYQPDVMGDGLASQINNPEVDVDITKPDMSIRQQIMQLKITSSRLLTALSGQDVDFQDNSDDISGSGSGLCLEQSCIHSRVSISKGERPKYYPTENKRVRGTANQGLPCHILLLLSLASVLLRR</sequence>
<keyword evidence="13 16" id="KW-0357">Heparan sulfate</keyword>
<protein>
    <recommendedName>
        <fullName evidence="4">Glypican-1</fullName>
    </recommendedName>
</protein>
<keyword evidence="8 17" id="KW-0732">Signal</keyword>
<dbReference type="PANTHER" id="PTHR10822">
    <property type="entry name" value="GLYPICAN"/>
    <property type="match status" value="1"/>
</dbReference>
<feature type="signal peptide" evidence="17">
    <location>
        <begin position="1"/>
        <end position="19"/>
    </location>
</feature>
<gene>
    <name evidence="19" type="primary">LOC122130219</name>
</gene>
<keyword evidence="5" id="KW-1003">Cell membrane</keyword>
<dbReference type="OrthoDB" id="10010764at2759"/>
<dbReference type="GO" id="GO:0040037">
    <property type="term" value="P:negative regulation of fibroblast growth factor receptor signaling pathway"/>
    <property type="evidence" value="ECO:0007669"/>
    <property type="project" value="TreeGrafter"/>
</dbReference>
<comment type="similarity">
    <text evidence="3 15">Belongs to the glypican family.</text>
</comment>
<evidence type="ECO:0000256" key="15">
    <source>
        <dbReference type="RuleBase" id="RU003518"/>
    </source>
</evidence>
<evidence type="ECO:0000256" key="1">
    <source>
        <dbReference type="ARBA" id="ARBA00004239"/>
    </source>
</evidence>
<dbReference type="KEGG" id="char:122130219"/>
<dbReference type="GO" id="GO:0098552">
    <property type="term" value="C:side of membrane"/>
    <property type="evidence" value="ECO:0007669"/>
    <property type="project" value="UniProtKB-KW"/>
</dbReference>
<dbReference type="Pfam" id="PF01153">
    <property type="entry name" value="Glypican"/>
    <property type="match status" value="1"/>
</dbReference>
<evidence type="ECO:0000256" key="5">
    <source>
        <dbReference type="ARBA" id="ARBA00022475"/>
    </source>
</evidence>